<dbReference type="RefSeq" id="WP_252162119.1">
    <property type="nucleotide sequence ID" value="NZ_CP094827.1"/>
</dbReference>
<organism evidence="1 2">
    <name type="scientific">Xanthomonas prunicola</name>
    <dbReference type="NCBI Taxonomy" id="2053930"/>
    <lineage>
        <taxon>Bacteria</taxon>
        <taxon>Pseudomonadati</taxon>
        <taxon>Pseudomonadota</taxon>
        <taxon>Gammaproteobacteria</taxon>
        <taxon>Lysobacterales</taxon>
        <taxon>Lysobacteraceae</taxon>
        <taxon>Xanthomonas</taxon>
    </lineage>
</organism>
<protein>
    <submittedName>
        <fullName evidence="1">Uncharacterized protein</fullName>
    </submittedName>
</protein>
<proteinExistence type="predicted"/>
<evidence type="ECO:0000313" key="1">
    <source>
        <dbReference type="EMBL" id="UXA64353.1"/>
    </source>
</evidence>
<dbReference type="EMBL" id="CP096142">
    <property type="protein sequence ID" value="UXA64353.1"/>
    <property type="molecule type" value="Genomic_DNA"/>
</dbReference>
<name>A0A9Q9J1G9_9XANT</name>
<dbReference type="Proteomes" id="UP001058381">
    <property type="component" value="Chromosome"/>
</dbReference>
<reference evidence="1" key="1">
    <citation type="submission" date="2022-04" db="EMBL/GenBank/DDBJ databases">
        <title>Xanthomonas prunicola pv. tritici, a pathogen causing a previously unreported foliar disease of wheat.</title>
        <authorList>
            <person name="Clavijo F."/>
            <person name="Curland R.D."/>
            <person name="Dill-Macky R."/>
            <person name="Pereyra S."/>
            <person name="Roman-Reyna V."/>
            <person name="Siri M.I."/>
        </authorList>
    </citation>
    <scope>NUCLEOTIDE SEQUENCE</scope>
    <source>
        <strain evidence="1">CIX249</strain>
    </source>
</reference>
<gene>
    <name evidence="1" type="ORF">M0D43_15520</name>
</gene>
<dbReference type="AlphaFoldDB" id="A0A9Q9J1G9"/>
<evidence type="ECO:0000313" key="2">
    <source>
        <dbReference type="Proteomes" id="UP001058381"/>
    </source>
</evidence>
<dbReference type="GeneID" id="75152791"/>
<accession>A0A9Q9J1G9</accession>
<sequence length="92" mass="9990">MLYFLMRILIGAPAEWQMIVGIAGPRGNKPSRQVMIAAVIGCAFSPCIQSGFELSRHLFLFFAGCVGLRVYLAVALWGRDTLHSGSSCDAAR</sequence>